<sequence>MTNPCNCEKYYNCCDCGDTSGNGCGCRYCWSCNACEDCLNDEEE</sequence>
<keyword evidence="2" id="KW-1185">Reference proteome</keyword>
<protein>
    <submittedName>
        <fullName evidence="1">Uncharacterized protein</fullName>
    </submittedName>
</protein>
<dbReference type="EMBL" id="OK499992">
    <property type="protein sequence ID" value="UGO50898.1"/>
    <property type="molecule type" value="Genomic_DNA"/>
</dbReference>
<proteinExistence type="predicted"/>
<evidence type="ECO:0000313" key="2">
    <source>
        <dbReference type="Proteomes" id="UP000827544"/>
    </source>
</evidence>
<organism evidence="1 2">
    <name type="scientific">Bacillus phage vB_BanS_Nate</name>
    <dbReference type="NCBI Taxonomy" id="2894788"/>
    <lineage>
        <taxon>Viruses</taxon>
        <taxon>Duplodnaviria</taxon>
        <taxon>Heunggongvirae</taxon>
        <taxon>Uroviricota</taxon>
        <taxon>Caudoviricetes</taxon>
        <taxon>Joanripponvirinae</taxon>
        <taxon>Natevirus</taxon>
        <taxon>Natevirus nate</taxon>
    </lineage>
</organism>
<reference evidence="1" key="1">
    <citation type="submission" date="2021-10" db="EMBL/GenBank/DDBJ databases">
        <authorList>
            <person name="Lavering E.D."/>
            <person name="James R."/>
            <person name="Fairholm J.D."/>
            <person name="Ogilvie B.H."/>
            <person name="Thurgood T.L."/>
            <person name="Robison R.A."/>
            <person name="Grose J.H."/>
        </authorList>
    </citation>
    <scope>NUCLEOTIDE SEQUENCE</scope>
</reference>
<evidence type="ECO:0000313" key="1">
    <source>
        <dbReference type="EMBL" id="UGO50898.1"/>
    </source>
</evidence>
<dbReference type="Proteomes" id="UP000827544">
    <property type="component" value="Segment"/>
</dbReference>
<accession>A0AAE8YVV0</accession>
<name>A0AAE8YVV0_9CAUD</name>
<gene>
    <name evidence="1" type="ORF">NATE_45</name>
</gene>